<dbReference type="PANTHER" id="PTHR33546:SF1">
    <property type="entry name" value="LARGE, MULTIFUNCTIONAL SECRETED PROTEIN"/>
    <property type="match status" value="1"/>
</dbReference>
<comment type="caution">
    <text evidence="7">The sequence shown here is derived from an EMBL/GenBank/DDBJ whole genome shotgun (WGS) entry which is preliminary data.</text>
</comment>
<keyword evidence="5" id="KW-1133">Transmembrane helix</keyword>
<dbReference type="InterPro" id="IPR008979">
    <property type="entry name" value="Galactose-bd-like_sf"/>
</dbReference>
<dbReference type="GO" id="GO:0009055">
    <property type="term" value="F:electron transfer activity"/>
    <property type="evidence" value="ECO:0007669"/>
    <property type="project" value="InterPro"/>
</dbReference>
<dbReference type="SUPFAM" id="SSF52266">
    <property type="entry name" value="SGNH hydrolase"/>
    <property type="match status" value="1"/>
</dbReference>
<keyword evidence="5" id="KW-0472">Membrane</keyword>
<evidence type="ECO:0000256" key="5">
    <source>
        <dbReference type="SAM" id="Phobius"/>
    </source>
</evidence>
<dbReference type="GO" id="GO:0046872">
    <property type="term" value="F:metal ion binding"/>
    <property type="evidence" value="ECO:0007669"/>
    <property type="project" value="UniProtKB-KW"/>
</dbReference>
<accession>F2AXS5</accession>
<dbReference type="SUPFAM" id="SSF63829">
    <property type="entry name" value="Calcium-dependent phosphotriesterase"/>
    <property type="match status" value="1"/>
</dbReference>
<dbReference type="GO" id="GO:0016788">
    <property type="term" value="F:hydrolase activity, acting on ester bonds"/>
    <property type="evidence" value="ECO:0007669"/>
    <property type="project" value="UniProtKB-ARBA"/>
</dbReference>
<dbReference type="Gene3D" id="2.120.10.30">
    <property type="entry name" value="TolB, C-terminal domain"/>
    <property type="match status" value="1"/>
</dbReference>
<organism evidence="7 8">
    <name type="scientific">Rhodopirellula baltica WH47</name>
    <dbReference type="NCBI Taxonomy" id="991778"/>
    <lineage>
        <taxon>Bacteria</taxon>
        <taxon>Pseudomonadati</taxon>
        <taxon>Planctomycetota</taxon>
        <taxon>Planctomycetia</taxon>
        <taxon>Pirellulales</taxon>
        <taxon>Pirellulaceae</taxon>
        <taxon>Rhodopirellula</taxon>
    </lineage>
</organism>
<evidence type="ECO:0000259" key="6">
    <source>
        <dbReference type="PROSITE" id="PS51007"/>
    </source>
</evidence>
<dbReference type="InterPro" id="IPR055557">
    <property type="entry name" value="DUF7133"/>
</dbReference>
<dbReference type="Gene3D" id="2.60.120.260">
    <property type="entry name" value="Galactose-binding domain-like"/>
    <property type="match status" value="1"/>
</dbReference>
<dbReference type="SUPFAM" id="SSF46626">
    <property type="entry name" value="Cytochrome c"/>
    <property type="match status" value="2"/>
</dbReference>
<keyword evidence="1 4" id="KW-0349">Heme</keyword>
<dbReference type="InterPro" id="IPR013830">
    <property type="entry name" value="SGNH_hydro"/>
</dbReference>
<dbReference type="InterPro" id="IPR009056">
    <property type="entry name" value="Cyt_c-like_dom"/>
</dbReference>
<evidence type="ECO:0000313" key="8">
    <source>
        <dbReference type="Proteomes" id="UP000006222"/>
    </source>
</evidence>
<keyword evidence="3 4" id="KW-0408">Iron</keyword>
<evidence type="ECO:0000256" key="1">
    <source>
        <dbReference type="ARBA" id="ARBA00022617"/>
    </source>
</evidence>
<dbReference type="InterPro" id="IPR011042">
    <property type="entry name" value="6-blade_b-propeller_TolB-like"/>
</dbReference>
<evidence type="ECO:0000256" key="2">
    <source>
        <dbReference type="ARBA" id="ARBA00022723"/>
    </source>
</evidence>
<dbReference type="PROSITE" id="PS51007">
    <property type="entry name" value="CYTC"/>
    <property type="match status" value="2"/>
</dbReference>
<dbReference type="CDD" id="cd01834">
    <property type="entry name" value="SGNH_hydrolase_like_2"/>
    <property type="match status" value="1"/>
</dbReference>
<dbReference type="SUPFAM" id="SSF49785">
    <property type="entry name" value="Galactose-binding domain-like"/>
    <property type="match status" value="1"/>
</dbReference>
<dbReference type="Pfam" id="PF13472">
    <property type="entry name" value="Lipase_GDSL_2"/>
    <property type="match status" value="1"/>
</dbReference>
<dbReference type="Pfam" id="PF22633">
    <property type="entry name" value="F5_F8_type_C_2"/>
    <property type="match status" value="1"/>
</dbReference>
<dbReference type="InterPro" id="IPR013428">
    <property type="entry name" value="Membrane-bound_put_N"/>
</dbReference>
<feature type="domain" description="Cytochrome c" evidence="6">
    <location>
        <begin position="1076"/>
        <end position="1173"/>
    </location>
</feature>
<feature type="domain" description="Cytochrome c" evidence="6">
    <location>
        <begin position="1251"/>
        <end position="1365"/>
    </location>
</feature>
<keyword evidence="2 4" id="KW-0479">Metal-binding</keyword>
<dbReference type="Gene3D" id="3.40.50.1110">
    <property type="entry name" value="SGNH hydrolase"/>
    <property type="match status" value="1"/>
</dbReference>
<dbReference type="PATRIC" id="fig|991778.3.peg.4797"/>
<evidence type="ECO:0000256" key="3">
    <source>
        <dbReference type="ARBA" id="ARBA00023004"/>
    </source>
</evidence>
<dbReference type="InterPro" id="IPR013427">
    <property type="entry name" value="Haem-bd_dom_put"/>
</dbReference>
<evidence type="ECO:0000256" key="4">
    <source>
        <dbReference type="PROSITE-ProRule" id="PRU00433"/>
    </source>
</evidence>
<dbReference type="Gene3D" id="1.10.760.10">
    <property type="entry name" value="Cytochrome c-like domain"/>
    <property type="match status" value="2"/>
</dbReference>
<dbReference type="Pfam" id="PF00034">
    <property type="entry name" value="Cytochrom_C"/>
    <property type="match status" value="1"/>
</dbReference>
<name>F2AXS5_RHOBT</name>
<gene>
    <name evidence="7" type="ORF">RBWH47_02440</name>
</gene>
<dbReference type="NCBIfam" id="TIGR02604">
    <property type="entry name" value="Piru_Ver_Nterm"/>
    <property type="match status" value="1"/>
</dbReference>
<proteinExistence type="predicted"/>
<dbReference type="PANTHER" id="PTHR33546">
    <property type="entry name" value="LARGE, MULTIFUNCTIONAL SECRETED PROTEIN-RELATED"/>
    <property type="match status" value="1"/>
</dbReference>
<keyword evidence="5" id="KW-0812">Transmembrane</keyword>
<sequence length="1392" mass="155729">MFDCVNSSRRSLMLLSVLYEVAVPVRDTPAENVCTFLHSTLGCFVCSQFRWPADQKLKLHSKIRQLRKRTMPQRITTVLQWSLFFLCAGVIPGIAQRADAQDAFEFQSNDVIAIYGNGLADRMQHDPWVETFLQHQLKGLDVSFRNMSFSGDRVNQRPRNQGFTNDTEYLKHVAPNVVFTFYGFNESFAGPEKAGEHRDELIKLVQRYTQVQKDDGKDLRFVLFSPIAYENTGDASLPDGAELNVNLAAYTEATREAAEITGAKFVDLFSPTYQLFQSSSERLTLNGVHLNEAGYKQLAGIISQALLGEKPASDADLQDLYEAIEDKNWHWHNRYRATDGNDIWGSRSTLTFVDGQSNADVLKHELVMLDVMTANRDKVIWAAADGRTLQADDSNVPPPVKVTSNIGGGSASSNAMKEGSVAYLSPEESLAKINVPEGYELNVFASEVQFPDLANPVQMQVDAHGRLWVASWNTYPKWEPGKEMNDSLMILEDTDNDGKADVRKIFAHVHNPLGFEFWNGGVVVTSGPDLLFLKDTDGDDKADVRYPILQGLGTSDTHHAANNLVYGPDGGIYWQSGIFLVHNHETPWKQNLNIGASGMYRFDPRTFAITPHAGNSPNPHGTSFDYWGYCYASDGTGGRCYQVRPEGNGFKMHKLLEKEFRPVAANAILSSEHFPEELQNDILICNTIGFLGVKQYKLDREGDVEEEAAAEKTLKEETGPVKITRNGGLITVDHPALKDAKITGFKLSVNGRQQMNLSEVEVISGGRNIARTAKLAQSSEYNNGTFPVQRLVDGDKGNFAHTSQQNNPWMRGDFPSPVQISEFKVWNRKGFEDRFNNGKIEFFDGDEVVAAVDIKIVSADQEEQHREFGEVWGTPGLELLNSDDRNFRPTDAVVGEDGALYVSDWHNAIIGHMQHNIRDPNRDHAHGRIFRLTVKNRPLQKPVKIAGQSIEALLENLKHPVNGVRHRTRVELTKHDSDQVIAATQKWMASFDPNDEKEAHHLLEALWLHQRNGVKNEALLNQLLESDVRHAVVAAKTVRHFWENVDTKGGSEFAAPAELEFVKFDPPKHLSGADRKTYELGATIYQRESHCATCHMTHGKGTPNVYPPLVGSPWVNGSEDRLIKMALHGVWGKMTVAGKTYDPARGVPPMTAFRSLLKDDEMAAVLTFVRNTWGNEASVVSPEAVSRVREETKGRTTFYKPEEILELHPLEKELMDESVTPETEVFSNEALEKELLAASPAKLAQVALAKGNFQRGKRLFHESSAACFACHSPPAGTVRMGPDLEKATTKRSREELVDALLRPSKLIDKDYAQVSVLTADGQIFTGIRVSENDDEIVLRNLAQPEPITIAQDDVEDVIESEVSLMPENLMRQMKNRREFNDLLKYIIEVRKK</sequence>
<dbReference type="InterPro" id="IPR036514">
    <property type="entry name" value="SGNH_hydro_sf"/>
</dbReference>
<dbReference type="Pfam" id="PF23500">
    <property type="entry name" value="DUF7133"/>
    <property type="match status" value="2"/>
</dbReference>
<feature type="transmembrane region" description="Helical" evidence="5">
    <location>
        <begin position="75"/>
        <end position="95"/>
    </location>
</feature>
<dbReference type="EMBL" id="AFAR01000221">
    <property type="protein sequence ID" value="EGF25540.1"/>
    <property type="molecule type" value="Genomic_DNA"/>
</dbReference>
<dbReference type="InterPro" id="IPR036909">
    <property type="entry name" value="Cyt_c-like_dom_sf"/>
</dbReference>
<evidence type="ECO:0000313" key="7">
    <source>
        <dbReference type="EMBL" id="EGF25540.1"/>
    </source>
</evidence>
<reference evidence="7 8" key="1">
    <citation type="journal article" date="2013" name="Mar. Genomics">
        <title>Expression of sulfatases in Rhodopirellula baltica and the diversity of sulfatases in the genus Rhodopirellula.</title>
        <authorList>
            <person name="Wegner C.E."/>
            <person name="Richter-Heitmann T."/>
            <person name="Klindworth A."/>
            <person name="Klockow C."/>
            <person name="Richter M."/>
            <person name="Achstetter T."/>
            <person name="Glockner F.O."/>
            <person name="Harder J."/>
        </authorList>
    </citation>
    <scope>NUCLEOTIDE SEQUENCE [LARGE SCALE GENOMIC DNA]</scope>
    <source>
        <strain evidence="7 8">WH47</strain>
    </source>
</reference>
<dbReference type="FunFam" id="1.10.760.10:FF:000040">
    <property type="entry name" value="Probable cytochrome c"/>
    <property type="match status" value="1"/>
</dbReference>
<dbReference type="GO" id="GO:0020037">
    <property type="term" value="F:heme binding"/>
    <property type="evidence" value="ECO:0007669"/>
    <property type="project" value="InterPro"/>
</dbReference>
<dbReference type="Proteomes" id="UP000006222">
    <property type="component" value="Unassembled WGS sequence"/>
</dbReference>
<dbReference type="NCBIfam" id="TIGR02603">
    <property type="entry name" value="CxxCH_TIGR02603"/>
    <property type="match status" value="1"/>
</dbReference>
<protein>
    <submittedName>
        <fullName evidence="7">Cytochrome c</fullName>
    </submittedName>
</protein>
<dbReference type="FunFam" id="2.120.10.30:FF:000110">
    <property type="entry name" value="Probable cytochrome c"/>
    <property type="match status" value="1"/>
</dbReference>